<dbReference type="VEuPathDB" id="ToxoDB:TGP89_265990"/>
<name>A0A086JL62_TOXGO</name>
<gene>
    <name evidence="2" type="ORF">TGP89_265990</name>
</gene>
<feature type="compositionally biased region" description="Basic and acidic residues" evidence="1">
    <location>
        <begin position="20"/>
        <end position="31"/>
    </location>
</feature>
<dbReference type="Proteomes" id="UP000028828">
    <property type="component" value="Unassembled WGS sequence"/>
</dbReference>
<evidence type="ECO:0000313" key="3">
    <source>
        <dbReference type="Proteomes" id="UP000028828"/>
    </source>
</evidence>
<evidence type="ECO:0000313" key="2">
    <source>
        <dbReference type="EMBL" id="KFG32880.1"/>
    </source>
</evidence>
<feature type="compositionally biased region" description="Low complexity" evidence="1">
    <location>
        <begin position="105"/>
        <end position="119"/>
    </location>
</feature>
<dbReference type="AlphaFoldDB" id="A0A086JL62"/>
<feature type="region of interest" description="Disordered" evidence="1">
    <location>
        <begin position="76"/>
        <end position="126"/>
    </location>
</feature>
<accession>A0A086JL62</accession>
<organism evidence="2 3">
    <name type="scientific">Toxoplasma gondii p89</name>
    <dbReference type="NCBI Taxonomy" id="943119"/>
    <lineage>
        <taxon>Eukaryota</taxon>
        <taxon>Sar</taxon>
        <taxon>Alveolata</taxon>
        <taxon>Apicomplexa</taxon>
        <taxon>Conoidasida</taxon>
        <taxon>Coccidia</taxon>
        <taxon>Eucoccidiorida</taxon>
        <taxon>Eimeriorina</taxon>
        <taxon>Sarcocystidae</taxon>
        <taxon>Toxoplasma</taxon>
    </lineage>
</organism>
<proteinExistence type="predicted"/>
<feature type="region of interest" description="Disordered" evidence="1">
    <location>
        <begin position="1"/>
        <end position="58"/>
    </location>
</feature>
<dbReference type="EMBL" id="AEYI02001812">
    <property type="protein sequence ID" value="KFG32880.1"/>
    <property type="molecule type" value="Genomic_DNA"/>
</dbReference>
<reference evidence="2 3" key="1">
    <citation type="submission" date="2014-03" db="EMBL/GenBank/DDBJ databases">
        <authorList>
            <person name="Sibley D."/>
            <person name="Venepally P."/>
            <person name="Karamycheva S."/>
            <person name="Hadjithomas M."/>
            <person name="Khan A."/>
            <person name="Brunk B."/>
            <person name="Roos D."/>
            <person name="Caler E."/>
            <person name="Lorenzi H."/>
        </authorList>
    </citation>
    <scope>NUCLEOTIDE SEQUENCE [LARGE SCALE GENOMIC DNA]</scope>
    <source>
        <strain evidence="3">p89</strain>
    </source>
</reference>
<sequence length="231" mass="25742">MKARAKARGAAPAADGSPAEDGKKVLSENVRRLRFMQGKSASGHCAANSQGASSQRLFHQHQLKLLQQQQKQFCQLQKQQESSRKDPREGASLGVSASPAEQDVAGSARPPSAASATQSAEEKSRQIEQLNELRKHWCAPGWECAEDIYAIQQQDDMQMLLHIGHPSLEAKRRAAALVLSRRAYGGTNPFVESNMRRIERKVLQLERRQEEEKEAKRWKAVHSGRQNVSVL</sequence>
<feature type="compositionally biased region" description="Low complexity" evidence="1">
    <location>
        <begin position="8"/>
        <end position="19"/>
    </location>
</feature>
<evidence type="ECO:0000256" key="1">
    <source>
        <dbReference type="SAM" id="MobiDB-lite"/>
    </source>
</evidence>
<dbReference type="OrthoDB" id="333011at2759"/>
<protein>
    <submittedName>
        <fullName evidence="2">Uncharacterized protein</fullName>
    </submittedName>
</protein>
<comment type="caution">
    <text evidence="2">The sequence shown here is derived from an EMBL/GenBank/DDBJ whole genome shotgun (WGS) entry which is preliminary data.</text>
</comment>